<dbReference type="EMBL" id="NWUX01000029">
    <property type="protein sequence ID" value="PCF93819.1"/>
    <property type="molecule type" value="Genomic_DNA"/>
</dbReference>
<evidence type="ECO:0000313" key="4">
    <source>
        <dbReference type="Proteomes" id="UP000218677"/>
    </source>
</evidence>
<dbReference type="InterPro" id="IPR052350">
    <property type="entry name" value="Metallo-dep_Lactonases"/>
</dbReference>
<proteinExistence type="inferred from homology"/>
<protein>
    <submittedName>
        <fullName evidence="3">Amidohydrolase</fullName>
    </submittedName>
</protein>
<dbReference type="Pfam" id="PF04909">
    <property type="entry name" value="Amidohydro_2"/>
    <property type="match status" value="1"/>
</dbReference>
<dbReference type="Proteomes" id="UP000218677">
    <property type="component" value="Unassembled WGS sequence"/>
</dbReference>
<evidence type="ECO:0000256" key="1">
    <source>
        <dbReference type="ARBA" id="ARBA00038310"/>
    </source>
</evidence>
<dbReference type="RefSeq" id="WP_096654812.1">
    <property type="nucleotide sequence ID" value="NZ_NWUX01000029.1"/>
</dbReference>
<dbReference type="OrthoDB" id="9787654at2"/>
<dbReference type="GO" id="GO:0016787">
    <property type="term" value="F:hydrolase activity"/>
    <property type="evidence" value="ECO:0007669"/>
    <property type="project" value="UniProtKB-KW"/>
</dbReference>
<comment type="caution">
    <text evidence="3">The sequence shown here is derived from an EMBL/GenBank/DDBJ whole genome shotgun (WGS) entry which is preliminary data.</text>
</comment>
<gene>
    <name evidence="3" type="ORF">CPA45_20455</name>
</gene>
<comment type="similarity">
    <text evidence="1">Belongs to the metallo-dependent hydrolases superfamily.</text>
</comment>
<evidence type="ECO:0000259" key="2">
    <source>
        <dbReference type="Pfam" id="PF04909"/>
    </source>
</evidence>
<dbReference type="InterPro" id="IPR006680">
    <property type="entry name" value="Amidohydro-rel"/>
</dbReference>
<dbReference type="PANTHER" id="PTHR43569">
    <property type="entry name" value="AMIDOHYDROLASE"/>
    <property type="match status" value="1"/>
</dbReference>
<evidence type="ECO:0000313" key="3">
    <source>
        <dbReference type="EMBL" id="PCF93819.1"/>
    </source>
</evidence>
<dbReference type="PANTHER" id="PTHR43569:SF1">
    <property type="entry name" value="BLL3371 PROTEIN"/>
    <property type="match status" value="1"/>
</dbReference>
<feature type="domain" description="Amidohydrolase-related" evidence="2">
    <location>
        <begin position="4"/>
        <end position="294"/>
    </location>
</feature>
<keyword evidence="3" id="KW-0378">Hydrolase</keyword>
<name>A0A2A4HHJ4_9GAMM</name>
<dbReference type="SUPFAM" id="SSF51556">
    <property type="entry name" value="Metallo-dependent hydrolases"/>
    <property type="match status" value="1"/>
</dbReference>
<organism evidence="3 4">
    <name type="scientific">Vreelandella nigrificans</name>
    <dbReference type="NCBI Taxonomy" id="2042704"/>
    <lineage>
        <taxon>Bacteria</taxon>
        <taxon>Pseudomonadati</taxon>
        <taxon>Pseudomonadota</taxon>
        <taxon>Gammaproteobacteria</taxon>
        <taxon>Oceanospirillales</taxon>
        <taxon>Halomonadaceae</taxon>
        <taxon>Vreelandella</taxon>
    </lineage>
</organism>
<keyword evidence="4" id="KW-1185">Reference proteome</keyword>
<reference evidence="4" key="1">
    <citation type="submission" date="2017-09" db="EMBL/GenBank/DDBJ databases">
        <authorList>
            <person name="Cho G.-S."/>
            <person name="Oguntoyinbo F.A."/>
            <person name="Cnockaert M."/>
            <person name="Kabisch J."/>
            <person name="Neve H."/>
            <person name="Bockelmann W."/>
            <person name="Wenning M."/>
            <person name="Franz C.M."/>
            <person name="Vandamme P."/>
        </authorList>
    </citation>
    <scope>NUCLEOTIDE SEQUENCE [LARGE SCALE GENOMIC DNA]</scope>
    <source>
        <strain evidence="4">MBT G8648</strain>
    </source>
</reference>
<sequence length="294" mass="33129">MQVVDPHLHFWALGQGNQPWLEHPTPNLLGDYSPMARDIGPQTLLGERGDIELLGLVHVEADTVNPIAETQWLTGELAEYDKLNWALVVGVDLSQPAAPAQLAAQCALSEQVRGVRQILNVHSDPLYDYVGRHYMQEPLWRENFAQLARLGLSFDLQIYPSQMAQAADLAARHPETQFVLNHAGMYVDRQGVEGWRDWRDGMRLLAAQQNIAVKLSGFGMLDHRWTVGSIRSLILESLDTFGIERCLFASNYPVDGLYASYADIWHAYAEVVADAREEEQHALFVGNAQRIYRL</sequence>
<dbReference type="AlphaFoldDB" id="A0A2A4HHJ4"/>
<accession>A0A2A4HHJ4</accession>
<dbReference type="InterPro" id="IPR032466">
    <property type="entry name" value="Metal_Hydrolase"/>
</dbReference>
<dbReference type="Gene3D" id="3.20.20.140">
    <property type="entry name" value="Metal-dependent hydrolases"/>
    <property type="match status" value="1"/>
</dbReference>